<evidence type="ECO:0008006" key="3">
    <source>
        <dbReference type="Google" id="ProtNLM"/>
    </source>
</evidence>
<dbReference type="AlphaFoldDB" id="A0A1I5VST1"/>
<evidence type="ECO:0000313" key="2">
    <source>
        <dbReference type="Proteomes" id="UP000183413"/>
    </source>
</evidence>
<dbReference type="STRING" id="1993.SAMN04489713_12236"/>
<dbReference type="Gene3D" id="3.80.10.10">
    <property type="entry name" value="Ribonuclease Inhibitor"/>
    <property type="match status" value="1"/>
</dbReference>
<dbReference type="InParanoid" id="A0A1I5VST1"/>
<accession>A0A1I5VST1</accession>
<dbReference type="SUPFAM" id="SSF52047">
    <property type="entry name" value="RNI-like"/>
    <property type="match status" value="1"/>
</dbReference>
<evidence type="ECO:0000313" key="1">
    <source>
        <dbReference type="EMBL" id="SFQ10525.1"/>
    </source>
</evidence>
<dbReference type="EMBL" id="FOVH01000022">
    <property type="protein sequence ID" value="SFQ10525.1"/>
    <property type="molecule type" value="Genomic_DNA"/>
</dbReference>
<sequence>MIQERLSTFAGLPVHTFDGEPDGPLPAPGDVAWGVYHHVADNGVWGAEVPENLGLFLETVDTAKVTHLVIGFWGFDPEEFSPVDWLVGNAGRLPNLRAVFLGDILDWDLHISWIKNGDISPLFAAYPGLEHFEIRGASDLRFEPIRSERLKVLRIESGGLPAEVVRTVMAGDLPALEHLDLWIGSEWYAGSSEADDYAPVLTGERFPSLRHLGLENGPFQDALAEALASAPVVPRLESLSLAMGMLSDRGAEALLAGQPLTHLRKLDLHHAFLSEPMVERLKAALPGVELDLRDAVGNAEWVGDEWASSALYVAVSE</sequence>
<dbReference type="RefSeq" id="WP_075024328.1">
    <property type="nucleotide sequence ID" value="NZ_FOVH01000022.1"/>
</dbReference>
<organism evidence="1 2">
    <name type="scientific">Actinomadura madurae</name>
    <dbReference type="NCBI Taxonomy" id="1993"/>
    <lineage>
        <taxon>Bacteria</taxon>
        <taxon>Bacillati</taxon>
        <taxon>Actinomycetota</taxon>
        <taxon>Actinomycetes</taxon>
        <taxon>Streptosporangiales</taxon>
        <taxon>Thermomonosporaceae</taxon>
        <taxon>Actinomadura</taxon>
    </lineage>
</organism>
<dbReference type="InterPro" id="IPR047722">
    <property type="entry name" value="STM4015-like"/>
</dbReference>
<dbReference type="InterPro" id="IPR032675">
    <property type="entry name" value="LRR_dom_sf"/>
</dbReference>
<dbReference type="NCBIfam" id="NF038076">
    <property type="entry name" value="fam_STM4015"/>
    <property type="match status" value="1"/>
</dbReference>
<name>A0A1I5VST1_9ACTN</name>
<reference evidence="1 2" key="1">
    <citation type="submission" date="2016-10" db="EMBL/GenBank/DDBJ databases">
        <authorList>
            <person name="de Groot N.N."/>
        </authorList>
    </citation>
    <scope>NUCLEOTIDE SEQUENCE [LARGE SCALE GENOMIC DNA]</scope>
    <source>
        <strain evidence="1 2">DSM 43067</strain>
    </source>
</reference>
<gene>
    <name evidence="1" type="ORF">SAMN04489713_12236</name>
</gene>
<dbReference type="Proteomes" id="UP000183413">
    <property type="component" value="Unassembled WGS sequence"/>
</dbReference>
<keyword evidence="2" id="KW-1185">Reference proteome</keyword>
<dbReference type="eggNOG" id="COG4886">
    <property type="taxonomic scope" value="Bacteria"/>
</dbReference>
<protein>
    <recommendedName>
        <fullName evidence="3">Leucine-rich repeat domain-containing protein</fullName>
    </recommendedName>
</protein>
<proteinExistence type="predicted"/>